<dbReference type="AlphaFoldDB" id="A0AAE0T7C7"/>
<dbReference type="InterPro" id="IPR028081">
    <property type="entry name" value="Leu-bd"/>
</dbReference>
<evidence type="ECO:0000259" key="2">
    <source>
        <dbReference type="Pfam" id="PF13458"/>
    </source>
</evidence>
<keyword evidence="4" id="KW-1185">Reference proteome</keyword>
<reference evidence="3" key="2">
    <citation type="journal article" date="2021" name="Genome Biol. Evol.">
        <title>Developing a high-quality reference genome for a parasitic bivalve with doubly uniparental inheritance (Bivalvia: Unionida).</title>
        <authorList>
            <person name="Smith C.H."/>
        </authorList>
    </citation>
    <scope>NUCLEOTIDE SEQUENCE</scope>
    <source>
        <strain evidence="3">CHS0354</strain>
        <tissue evidence="3">Mantle</tissue>
    </source>
</reference>
<dbReference type="Proteomes" id="UP001195483">
    <property type="component" value="Unassembled WGS sequence"/>
</dbReference>
<dbReference type="InterPro" id="IPR028082">
    <property type="entry name" value="Peripla_BP_I"/>
</dbReference>
<organism evidence="3 4">
    <name type="scientific">Potamilus streckersoni</name>
    <dbReference type="NCBI Taxonomy" id="2493646"/>
    <lineage>
        <taxon>Eukaryota</taxon>
        <taxon>Metazoa</taxon>
        <taxon>Spiralia</taxon>
        <taxon>Lophotrochozoa</taxon>
        <taxon>Mollusca</taxon>
        <taxon>Bivalvia</taxon>
        <taxon>Autobranchia</taxon>
        <taxon>Heteroconchia</taxon>
        <taxon>Palaeoheterodonta</taxon>
        <taxon>Unionida</taxon>
        <taxon>Unionoidea</taxon>
        <taxon>Unionidae</taxon>
        <taxon>Ambleminae</taxon>
        <taxon>Lampsilini</taxon>
        <taxon>Potamilus</taxon>
    </lineage>
</organism>
<reference evidence="3" key="1">
    <citation type="journal article" date="2021" name="Genome Biol. Evol.">
        <title>A High-Quality Reference Genome for a Parasitic Bivalve with Doubly Uniparental Inheritance (Bivalvia: Unionida).</title>
        <authorList>
            <person name="Smith C.H."/>
        </authorList>
    </citation>
    <scope>NUCLEOTIDE SEQUENCE</scope>
    <source>
        <strain evidence="3">CHS0354</strain>
    </source>
</reference>
<evidence type="ECO:0000313" key="4">
    <source>
        <dbReference type="Proteomes" id="UP001195483"/>
    </source>
</evidence>
<keyword evidence="1" id="KW-0732">Signal</keyword>
<protein>
    <recommendedName>
        <fullName evidence="2">Leucine-binding protein domain-containing protein</fullName>
    </recommendedName>
</protein>
<dbReference type="EMBL" id="JAEAOA010000085">
    <property type="protein sequence ID" value="KAK3604991.1"/>
    <property type="molecule type" value="Genomic_DNA"/>
</dbReference>
<name>A0AAE0T7C7_9BIVA</name>
<dbReference type="Gene3D" id="3.40.50.2300">
    <property type="match status" value="2"/>
</dbReference>
<sequence>MGISMKNGIALAASEINKAGGILGKQIEIEERDDEAKNERGGQILQELINQKKVVAIFGPVNTGVADASTRYSQEAKIPHIITVSAGAKVNELFADYPDNYVFRIAANDYIQSEMIVNEAINVRGFKRPALLCDETNYGQSGRSKMEAALEKLGIKPVYVGKFKIKDVDMTPQLKEAKNSNADVLFVYGIGPELAATVNSMDRLDWKVDVLGGWTLSMRSFMDNATGKNADDATTPQTFIPTAVTREKEKKFLADYYAMFKVDKISSAVSAAQGYDALYFYKLAVEQAKSTEGNLVKMALEDLQTPYEGVTNFYDKPFSKTNHEAIDIAKVKMARIKDIK</sequence>
<evidence type="ECO:0000256" key="1">
    <source>
        <dbReference type="ARBA" id="ARBA00022729"/>
    </source>
</evidence>
<proteinExistence type="predicted"/>
<dbReference type="CDD" id="cd06335">
    <property type="entry name" value="PBP1_ABC_ligand_binding-like"/>
    <property type="match status" value="1"/>
</dbReference>
<accession>A0AAE0T7C7</accession>
<evidence type="ECO:0000313" key="3">
    <source>
        <dbReference type="EMBL" id="KAK3604991.1"/>
    </source>
</evidence>
<dbReference type="PANTHER" id="PTHR30483:SF6">
    <property type="entry name" value="PERIPLASMIC BINDING PROTEIN OF ABC TRANSPORTER FOR NATURAL AMINO ACIDS"/>
    <property type="match status" value="1"/>
</dbReference>
<dbReference type="Pfam" id="PF13458">
    <property type="entry name" value="Peripla_BP_6"/>
    <property type="match status" value="1"/>
</dbReference>
<comment type="caution">
    <text evidence="3">The sequence shown here is derived from an EMBL/GenBank/DDBJ whole genome shotgun (WGS) entry which is preliminary data.</text>
</comment>
<gene>
    <name evidence="3" type="ORF">CHS0354_000656</name>
</gene>
<dbReference type="InterPro" id="IPR051010">
    <property type="entry name" value="BCAA_transport"/>
</dbReference>
<feature type="domain" description="Leucine-binding protein" evidence="2">
    <location>
        <begin position="2"/>
        <end position="325"/>
    </location>
</feature>
<reference evidence="3" key="3">
    <citation type="submission" date="2023-05" db="EMBL/GenBank/DDBJ databases">
        <authorList>
            <person name="Smith C.H."/>
        </authorList>
    </citation>
    <scope>NUCLEOTIDE SEQUENCE</scope>
    <source>
        <strain evidence="3">CHS0354</strain>
        <tissue evidence="3">Mantle</tissue>
    </source>
</reference>
<dbReference type="SUPFAM" id="SSF53822">
    <property type="entry name" value="Periplasmic binding protein-like I"/>
    <property type="match status" value="1"/>
</dbReference>
<dbReference type="PANTHER" id="PTHR30483">
    <property type="entry name" value="LEUCINE-SPECIFIC-BINDING PROTEIN"/>
    <property type="match status" value="1"/>
</dbReference>